<dbReference type="Pfam" id="PF05050">
    <property type="entry name" value="Methyltransf_21"/>
    <property type="match status" value="1"/>
</dbReference>
<dbReference type="PANTHER" id="PTHR34203">
    <property type="entry name" value="METHYLTRANSFERASE, FKBM FAMILY PROTEIN"/>
    <property type="match status" value="1"/>
</dbReference>
<proteinExistence type="predicted"/>
<reference evidence="2 3" key="1">
    <citation type="journal article" date="2010" name="Proc. Natl. Acad. Sci. U.S.A.">
        <title>A Nitrospira metagenome illuminates the physiology and evolution of globally important nitrite-oxidizing bacteria.</title>
        <authorList>
            <person name="Lucker S."/>
            <person name="Wagner M."/>
            <person name="Maixner F."/>
            <person name="Pelletier E."/>
            <person name="Koch H."/>
            <person name="Vacherie B."/>
            <person name="Rattei T."/>
            <person name="Sinninghe Damste J."/>
            <person name="Spieck E."/>
            <person name="Le Paslier D."/>
            <person name="Daims H."/>
        </authorList>
    </citation>
    <scope>NUCLEOTIDE SEQUENCE [LARGE SCALE GENOMIC DNA]</scope>
</reference>
<keyword evidence="2" id="KW-0489">Methyltransferase</keyword>
<dbReference type="eggNOG" id="COG4123">
    <property type="taxonomic scope" value="Bacteria"/>
</dbReference>
<dbReference type="STRING" id="330214.NIDE2392"/>
<dbReference type="InterPro" id="IPR006342">
    <property type="entry name" value="FkbM_mtfrase"/>
</dbReference>
<dbReference type="InterPro" id="IPR052514">
    <property type="entry name" value="SAM-dependent_MTase"/>
</dbReference>
<dbReference type="InterPro" id="IPR029063">
    <property type="entry name" value="SAM-dependent_MTases_sf"/>
</dbReference>
<evidence type="ECO:0000313" key="2">
    <source>
        <dbReference type="EMBL" id="CBK42103.1"/>
    </source>
</evidence>
<gene>
    <name evidence="2" type="ORF">NIDE2392</name>
</gene>
<dbReference type="Proteomes" id="UP000001660">
    <property type="component" value="Chromosome"/>
</dbReference>
<accession>D8PFR6</accession>
<dbReference type="NCBIfam" id="TIGR01444">
    <property type="entry name" value="fkbM_fam"/>
    <property type="match status" value="1"/>
</dbReference>
<evidence type="ECO:0000259" key="1">
    <source>
        <dbReference type="Pfam" id="PF05050"/>
    </source>
</evidence>
<dbReference type="KEGG" id="nde:NIDE2392"/>
<feature type="domain" description="Methyltransferase FkbM" evidence="1">
    <location>
        <begin position="80"/>
        <end position="218"/>
    </location>
</feature>
<organism evidence="2 3">
    <name type="scientific">Nitrospira defluvii</name>
    <dbReference type="NCBI Taxonomy" id="330214"/>
    <lineage>
        <taxon>Bacteria</taxon>
        <taxon>Pseudomonadati</taxon>
        <taxon>Nitrospirota</taxon>
        <taxon>Nitrospiria</taxon>
        <taxon>Nitrospirales</taxon>
        <taxon>Nitrospiraceae</taxon>
        <taxon>Nitrospira</taxon>
    </lineage>
</organism>
<dbReference type="SUPFAM" id="SSF53335">
    <property type="entry name" value="S-adenosyl-L-methionine-dependent methyltransferases"/>
    <property type="match status" value="1"/>
</dbReference>
<name>D8PFR6_9BACT</name>
<dbReference type="GO" id="GO:0008168">
    <property type="term" value="F:methyltransferase activity"/>
    <property type="evidence" value="ECO:0007669"/>
    <property type="project" value="UniProtKB-KW"/>
</dbReference>
<sequence>MRHLLRTFQQYYRTLGPKGIVYLLQAYAFPSSAMRQIYHPDIKHSFYLRIGSADVLTYRQIFVDEEYAFEPSRTPRSIIDAGANIGLATLYFANRFPDASIISVEPEGHNYRLLEKNVSAYPQIKTVQAAIWKDNEEISVIDPGLGEWGYQTAAGEGLLTSPSRHAVQGLTIDRLMADHGIDFVDILKIDIEGAEKEVFENPFLWIDRVGVLIIELHEHLKIGCNRNFYNATNHFSSEWLQGENVFLTR</sequence>
<protein>
    <submittedName>
        <fullName evidence="2">Putative Methyltransferase, FkbM family</fullName>
    </submittedName>
</protein>
<dbReference type="Gene3D" id="3.40.50.150">
    <property type="entry name" value="Vaccinia Virus protein VP39"/>
    <property type="match status" value="1"/>
</dbReference>
<dbReference type="OrthoDB" id="9812600at2"/>
<keyword evidence="3" id="KW-1185">Reference proteome</keyword>
<keyword evidence="2" id="KW-0808">Transferase</keyword>
<dbReference type="HOGENOM" id="CLU_086956_1_0_0"/>
<dbReference type="AlphaFoldDB" id="D8PFR6"/>
<dbReference type="PANTHER" id="PTHR34203:SF15">
    <property type="entry name" value="SLL1173 PROTEIN"/>
    <property type="match status" value="1"/>
</dbReference>
<dbReference type="GO" id="GO:0032259">
    <property type="term" value="P:methylation"/>
    <property type="evidence" value="ECO:0007669"/>
    <property type="project" value="UniProtKB-KW"/>
</dbReference>
<dbReference type="EMBL" id="FP929003">
    <property type="protein sequence ID" value="CBK42103.1"/>
    <property type="molecule type" value="Genomic_DNA"/>
</dbReference>
<evidence type="ECO:0000313" key="3">
    <source>
        <dbReference type="Proteomes" id="UP000001660"/>
    </source>
</evidence>